<evidence type="ECO:0000256" key="3">
    <source>
        <dbReference type="SAM" id="SignalP"/>
    </source>
</evidence>
<protein>
    <submittedName>
        <fullName evidence="5">Branched-chain amino acid ABC transporter substrate-binding protein</fullName>
    </submittedName>
</protein>
<dbReference type="RefSeq" id="WP_095746813.1">
    <property type="nucleotide sequence ID" value="NZ_CP023284.1"/>
</dbReference>
<dbReference type="Pfam" id="PF13458">
    <property type="entry name" value="Peripla_BP_6"/>
    <property type="match status" value="1"/>
</dbReference>
<feature type="chain" id="PRO_5013304216" evidence="3">
    <location>
        <begin position="26"/>
        <end position="404"/>
    </location>
</feature>
<feature type="signal peptide" evidence="3">
    <location>
        <begin position="1"/>
        <end position="25"/>
    </location>
</feature>
<keyword evidence="2 3" id="KW-0732">Signal</keyword>
<evidence type="ECO:0000259" key="4">
    <source>
        <dbReference type="Pfam" id="PF13458"/>
    </source>
</evidence>
<dbReference type="Proteomes" id="UP000217154">
    <property type="component" value="Chromosome"/>
</dbReference>
<feature type="domain" description="Leucine-binding protein" evidence="4">
    <location>
        <begin position="37"/>
        <end position="390"/>
    </location>
</feature>
<dbReference type="InterPro" id="IPR028082">
    <property type="entry name" value="Peripla_BP_I"/>
</dbReference>
<dbReference type="PANTHER" id="PTHR47235:SF1">
    <property type="entry name" value="BLR6548 PROTEIN"/>
    <property type="match status" value="1"/>
</dbReference>
<dbReference type="EMBL" id="CP023284">
    <property type="protein sequence ID" value="ATA56735.1"/>
    <property type="molecule type" value="Genomic_DNA"/>
</dbReference>
<gene>
    <name evidence="5" type="ORF">CKY39_28570</name>
</gene>
<dbReference type="AlphaFoldDB" id="A0A250DQT7"/>
<organism evidence="5 6">
    <name type="scientific">Variovorax boronicumulans</name>
    <dbReference type="NCBI Taxonomy" id="436515"/>
    <lineage>
        <taxon>Bacteria</taxon>
        <taxon>Pseudomonadati</taxon>
        <taxon>Pseudomonadota</taxon>
        <taxon>Betaproteobacteria</taxon>
        <taxon>Burkholderiales</taxon>
        <taxon>Comamonadaceae</taxon>
        <taxon>Variovorax</taxon>
    </lineage>
</organism>
<dbReference type="SUPFAM" id="SSF53822">
    <property type="entry name" value="Periplasmic binding protein-like I"/>
    <property type="match status" value="1"/>
</dbReference>
<evidence type="ECO:0000256" key="1">
    <source>
        <dbReference type="ARBA" id="ARBA00010062"/>
    </source>
</evidence>
<sequence>MTSIVRLAAALGGAALLFTAGAALAQKKYDTGASDTEIKLGMAMPYSGPVSSYGIVGKVNEAYFKMVNDKGGINGRKVTLISYDDQYTPPRTTEVVRKLVEQDEVLAVYGNLGSASNAAIQRYMNAKKVPHLFLGVGADRFNDPKTYPWTTPYMPSYEGEGSLYAKNILKTMPNAKIAVLYQNDDFGKDLLKGLKKGLGDKASMVVAEASFEVADPTVDSQIIKLQSSGADVFVNFATARFAAQAIRKAWDINWKPKQQYLTYVSAYVKMTLEPAGLEKSKGIMAMAFFKDAAQPRWANDPATQEFLAFMKKYAPNEDVNNAAGVYGYGVAQAMETVLKASGDKLTRENVLKQATTLKNMRTGMLLPGIALNTSATDYFPFNTLQLVQFNGKEFEPMGDSIAVK</sequence>
<dbReference type="Gene3D" id="3.40.50.2300">
    <property type="match status" value="2"/>
</dbReference>
<accession>A0A250DQT7</accession>
<evidence type="ECO:0000313" key="5">
    <source>
        <dbReference type="EMBL" id="ATA56735.1"/>
    </source>
</evidence>
<dbReference type="InterPro" id="IPR028081">
    <property type="entry name" value="Leu-bd"/>
</dbReference>
<dbReference type="CDD" id="cd06343">
    <property type="entry name" value="PBP1_ABC_ligand_binding-like"/>
    <property type="match status" value="1"/>
</dbReference>
<name>A0A250DQT7_9BURK</name>
<dbReference type="KEGG" id="vbo:CKY39_28570"/>
<reference evidence="5 6" key="1">
    <citation type="submission" date="2017-09" db="EMBL/GenBank/DDBJ databases">
        <title>The diverse metabolic capabilities of V. boronicumulans make it an excellent choice for continued studies on novel biodegradation.</title>
        <authorList>
            <person name="Sun S."/>
        </authorList>
    </citation>
    <scope>NUCLEOTIDE SEQUENCE [LARGE SCALE GENOMIC DNA]</scope>
    <source>
        <strain evidence="5 6">J1</strain>
    </source>
</reference>
<comment type="similarity">
    <text evidence="1">Belongs to the leucine-binding protein family.</text>
</comment>
<proteinExistence type="inferred from homology"/>
<evidence type="ECO:0000313" key="6">
    <source>
        <dbReference type="Proteomes" id="UP000217154"/>
    </source>
</evidence>
<dbReference type="PANTHER" id="PTHR47235">
    <property type="entry name" value="BLR6548 PROTEIN"/>
    <property type="match status" value="1"/>
</dbReference>
<evidence type="ECO:0000256" key="2">
    <source>
        <dbReference type="ARBA" id="ARBA00022729"/>
    </source>
</evidence>